<gene>
    <name evidence="5" type="ORF">PSON_ATCC_30995.1.T0620261</name>
</gene>
<dbReference type="PANTHER" id="PTHR12135">
    <property type="entry name" value="DNA REPAIR PROTEIN XP-C / RAD4"/>
    <property type="match status" value="1"/>
</dbReference>
<sequence>MEDSFEVNQESEDISQESIQDEDDYIERINQLKKIVPNKQEDNEIIEEGLPDDLLELQEKIQRKQQKKIEQKPKLKSYVPVNQIRTAIIIHLFKLFKDHKTLHNKGLFAFKLSNFSFQTIEMIENRLDLAKNLQEQVFALFQGFALTFQLKNQFSKEFQLTKLSPSEYIITFGQLCKYYGLNVRLVRAFDIGFLGLELKFKIRTIKKIEQENEEVEQNTKTIFDLNSQFMIQTEKVESLNEFIFKKPIIKDKGLKVSQNLQKQQQQQTSNSNSLMELQQEQKKPKKKENKKQPNERQLNQDIQTFNQNIWLEFYDSNQNIWIPFDPISDINVLMDINILKNKLQNSLSHFIIAAQDLTFKNYDFNLNRLFDNTHFVDITEKYSYNFKIQRCQLSLERWFNQLVQQSKLIYKGLQSLVNEPVDADIIIPSPETYQQEKEFKYSKFYTLKSQLSQYQMIHPDAKPTGVKFKDEDIYLQSDVIILHSKDKWREYLRVVKPDSLPIKEVSQKFDKKKFTALYAIWQTNDLKVSLEENNGKLPANAYGNYESFSFPPPKGTRLIKIQGIKSLLAKNDIQFIEAVDGFDSQNGRMFAQKCGYLIFNEDYDKIMSLYQQFKIEIVEKNKINKKKELLKLWGDLFKTILLKRDLQTKYQQMN</sequence>
<feature type="region of interest" description="Disordered" evidence="2">
    <location>
        <begin position="1"/>
        <end position="20"/>
    </location>
</feature>
<evidence type="ECO:0000259" key="3">
    <source>
        <dbReference type="SMART" id="SM01030"/>
    </source>
</evidence>
<feature type="coiled-coil region" evidence="1">
    <location>
        <begin position="198"/>
        <end position="228"/>
    </location>
</feature>
<dbReference type="GO" id="GO:0006289">
    <property type="term" value="P:nucleotide-excision repair"/>
    <property type="evidence" value="ECO:0007669"/>
    <property type="project" value="InterPro"/>
</dbReference>
<dbReference type="AlphaFoldDB" id="A0A8S1NY04"/>
<evidence type="ECO:0000313" key="5">
    <source>
        <dbReference type="EMBL" id="CAD8094553.1"/>
    </source>
</evidence>
<dbReference type="InterPro" id="IPR018328">
    <property type="entry name" value="Rad4_beta-hairpin_dom3"/>
</dbReference>
<dbReference type="InterPro" id="IPR004583">
    <property type="entry name" value="DNA_repair_Rad4"/>
</dbReference>
<name>A0A8S1NY04_9CILI</name>
<dbReference type="OrthoDB" id="300780at2759"/>
<proteinExistence type="predicted"/>
<dbReference type="GO" id="GO:0006298">
    <property type="term" value="P:mismatch repair"/>
    <property type="evidence" value="ECO:0007669"/>
    <property type="project" value="TreeGrafter"/>
</dbReference>
<dbReference type="InterPro" id="IPR018326">
    <property type="entry name" value="Rad4_beta-hairpin_dom1"/>
</dbReference>
<dbReference type="EMBL" id="CAJJDN010000062">
    <property type="protein sequence ID" value="CAD8094553.1"/>
    <property type="molecule type" value="Genomic_DNA"/>
</dbReference>
<keyword evidence="6" id="KW-1185">Reference proteome</keyword>
<dbReference type="Proteomes" id="UP000692954">
    <property type="component" value="Unassembled WGS sequence"/>
</dbReference>
<feature type="domain" description="Rad4 beta-hairpin" evidence="3">
    <location>
        <begin position="434"/>
        <end position="480"/>
    </location>
</feature>
<dbReference type="GO" id="GO:0071942">
    <property type="term" value="C:XPC complex"/>
    <property type="evidence" value="ECO:0007669"/>
    <property type="project" value="TreeGrafter"/>
</dbReference>
<dbReference type="Pfam" id="PF10403">
    <property type="entry name" value="BHD_1"/>
    <property type="match status" value="1"/>
</dbReference>
<evidence type="ECO:0000313" key="6">
    <source>
        <dbReference type="Proteomes" id="UP000692954"/>
    </source>
</evidence>
<dbReference type="SMART" id="SM01030">
    <property type="entry name" value="BHD_1"/>
    <property type="match status" value="1"/>
</dbReference>
<evidence type="ECO:0000256" key="2">
    <source>
        <dbReference type="SAM" id="MobiDB-lite"/>
    </source>
</evidence>
<evidence type="ECO:0000259" key="4">
    <source>
        <dbReference type="SMART" id="SM01032"/>
    </source>
</evidence>
<dbReference type="Pfam" id="PF10405">
    <property type="entry name" value="BHD_3"/>
    <property type="match status" value="1"/>
</dbReference>
<protein>
    <submittedName>
        <fullName evidence="5">Uncharacterized protein</fullName>
    </submittedName>
</protein>
<evidence type="ECO:0000256" key="1">
    <source>
        <dbReference type="SAM" id="Coils"/>
    </source>
</evidence>
<accession>A0A8S1NY04</accession>
<organism evidence="5 6">
    <name type="scientific">Paramecium sonneborni</name>
    <dbReference type="NCBI Taxonomy" id="65129"/>
    <lineage>
        <taxon>Eukaryota</taxon>
        <taxon>Sar</taxon>
        <taxon>Alveolata</taxon>
        <taxon>Ciliophora</taxon>
        <taxon>Intramacronucleata</taxon>
        <taxon>Oligohymenophorea</taxon>
        <taxon>Peniculida</taxon>
        <taxon>Parameciidae</taxon>
        <taxon>Paramecium</taxon>
    </lineage>
</organism>
<dbReference type="PANTHER" id="PTHR12135:SF0">
    <property type="entry name" value="DNA REPAIR PROTEIN COMPLEMENTING XP-C CELLS"/>
    <property type="match status" value="1"/>
</dbReference>
<dbReference type="SMART" id="SM01032">
    <property type="entry name" value="BHD_3"/>
    <property type="match status" value="1"/>
</dbReference>
<dbReference type="GO" id="GO:0003684">
    <property type="term" value="F:damaged DNA binding"/>
    <property type="evidence" value="ECO:0007669"/>
    <property type="project" value="InterPro"/>
</dbReference>
<dbReference type="GO" id="GO:0003697">
    <property type="term" value="F:single-stranded DNA binding"/>
    <property type="evidence" value="ECO:0007669"/>
    <property type="project" value="TreeGrafter"/>
</dbReference>
<feature type="compositionally biased region" description="Low complexity" evidence="2">
    <location>
        <begin position="259"/>
        <end position="273"/>
    </location>
</feature>
<feature type="domain" description="Rad4 beta-hairpin" evidence="4">
    <location>
        <begin position="537"/>
        <end position="610"/>
    </location>
</feature>
<feature type="region of interest" description="Disordered" evidence="2">
    <location>
        <begin position="259"/>
        <end position="298"/>
    </location>
</feature>
<comment type="caution">
    <text evidence="5">The sequence shown here is derived from an EMBL/GenBank/DDBJ whole genome shotgun (WGS) entry which is preliminary data.</text>
</comment>
<dbReference type="GO" id="GO:0000111">
    <property type="term" value="C:nucleotide-excision repair factor 2 complex"/>
    <property type="evidence" value="ECO:0007669"/>
    <property type="project" value="TreeGrafter"/>
</dbReference>
<reference evidence="5" key="1">
    <citation type="submission" date="2021-01" db="EMBL/GenBank/DDBJ databases">
        <authorList>
            <consortium name="Genoscope - CEA"/>
            <person name="William W."/>
        </authorList>
    </citation>
    <scope>NUCLEOTIDE SEQUENCE</scope>
</reference>
<dbReference type="GO" id="GO:0005737">
    <property type="term" value="C:cytoplasm"/>
    <property type="evidence" value="ECO:0007669"/>
    <property type="project" value="TreeGrafter"/>
</dbReference>
<keyword evidence="1" id="KW-0175">Coiled coil</keyword>